<protein>
    <submittedName>
        <fullName evidence="1">Os02g0826625 protein</fullName>
    </submittedName>
</protein>
<gene>
    <name evidence="1" type="ordered locus">Os02g0826625</name>
    <name evidence="1" type="ORF">OSNPB_020826625</name>
</gene>
<keyword evidence="2" id="KW-1185">Reference proteome</keyword>
<name>A0A0P0VRI6_ORYSJ</name>
<dbReference type="PaxDb" id="39947-A0A0P0VRI6"/>
<reference evidence="1 2" key="3">
    <citation type="journal article" date="2013" name="Rice">
        <title>Improvement of the Oryza sativa Nipponbare reference genome using next generation sequence and optical map data.</title>
        <authorList>
            <person name="Kawahara Y."/>
            <person name="de la Bastide M."/>
            <person name="Hamilton J.P."/>
            <person name="Kanamori H."/>
            <person name="McCombie W.R."/>
            <person name="Ouyang S."/>
            <person name="Schwartz D.C."/>
            <person name="Tanaka T."/>
            <person name="Wu J."/>
            <person name="Zhou S."/>
            <person name="Childs K.L."/>
            <person name="Davidson R.M."/>
            <person name="Lin H."/>
            <person name="Quesada-Ocampo L."/>
            <person name="Vaillancourt B."/>
            <person name="Sakai H."/>
            <person name="Lee S.S."/>
            <person name="Kim J."/>
            <person name="Numa H."/>
            <person name="Itoh T."/>
            <person name="Buell C.R."/>
            <person name="Matsumoto T."/>
        </authorList>
    </citation>
    <scope>NUCLEOTIDE SEQUENCE [LARGE SCALE GENOMIC DNA]</scope>
    <source>
        <strain evidence="2">cv. Nipponbare</strain>
    </source>
</reference>
<dbReference type="EMBL" id="AP014958">
    <property type="protein sequence ID" value="BAS81700.1"/>
    <property type="molecule type" value="Genomic_DNA"/>
</dbReference>
<accession>A0A0P0VRI6</accession>
<evidence type="ECO:0000313" key="1">
    <source>
        <dbReference type="EMBL" id="BAS81700.1"/>
    </source>
</evidence>
<organism evidence="1 2">
    <name type="scientific">Oryza sativa subsp. japonica</name>
    <name type="common">Rice</name>
    <dbReference type="NCBI Taxonomy" id="39947"/>
    <lineage>
        <taxon>Eukaryota</taxon>
        <taxon>Viridiplantae</taxon>
        <taxon>Streptophyta</taxon>
        <taxon>Embryophyta</taxon>
        <taxon>Tracheophyta</taxon>
        <taxon>Spermatophyta</taxon>
        <taxon>Magnoliopsida</taxon>
        <taxon>Liliopsida</taxon>
        <taxon>Poales</taxon>
        <taxon>Poaceae</taxon>
        <taxon>BOP clade</taxon>
        <taxon>Oryzoideae</taxon>
        <taxon>Oryzeae</taxon>
        <taxon>Oryzinae</taxon>
        <taxon>Oryza</taxon>
        <taxon>Oryza sativa</taxon>
    </lineage>
</organism>
<dbReference type="Proteomes" id="UP000059680">
    <property type="component" value="Chromosome 2"/>
</dbReference>
<dbReference type="Gramene" id="Os02t0826625-00">
    <property type="protein sequence ID" value="Os02t0826625-00"/>
    <property type="gene ID" value="Os02g0826625"/>
</dbReference>
<reference evidence="1 2" key="2">
    <citation type="journal article" date="2013" name="Plant Cell Physiol.">
        <title>Rice Annotation Project Database (RAP-DB): an integrative and interactive database for rice genomics.</title>
        <authorList>
            <person name="Sakai H."/>
            <person name="Lee S.S."/>
            <person name="Tanaka T."/>
            <person name="Numa H."/>
            <person name="Kim J."/>
            <person name="Kawahara Y."/>
            <person name="Wakimoto H."/>
            <person name="Yang C.C."/>
            <person name="Iwamoto M."/>
            <person name="Abe T."/>
            <person name="Yamada Y."/>
            <person name="Muto A."/>
            <person name="Inokuchi H."/>
            <person name="Ikemura T."/>
            <person name="Matsumoto T."/>
            <person name="Sasaki T."/>
            <person name="Itoh T."/>
        </authorList>
    </citation>
    <scope>NUCLEOTIDE SEQUENCE [LARGE SCALE GENOMIC DNA]</scope>
    <source>
        <strain evidence="2">cv. Nipponbare</strain>
    </source>
</reference>
<evidence type="ECO:0000313" key="2">
    <source>
        <dbReference type="Proteomes" id="UP000059680"/>
    </source>
</evidence>
<dbReference type="InParanoid" id="A0A0P0VRI6"/>
<reference evidence="2" key="1">
    <citation type="journal article" date="2005" name="Nature">
        <title>The map-based sequence of the rice genome.</title>
        <authorList>
            <consortium name="International rice genome sequencing project (IRGSP)"/>
            <person name="Matsumoto T."/>
            <person name="Wu J."/>
            <person name="Kanamori H."/>
            <person name="Katayose Y."/>
            <person name="Fujisawa M."/>
            <person name="Namiki N."/>
            <person name="Mizuno H."/>
            <person name="Yamamoto K."/>
            <person name="Antonio B.A."/>
            <person name="Baba T."/>
            <person name="Sakata K."/>
            <person name="Nagamura Y."/>
            <person name="Aoki H."/>
            <person name="Arikawa K."/>
            <person name="Arita K."/>
            <person name="Bito T."/>
            <person name="Chiden Y."/>
            <person name="Fujitsuka N."/>
            <person name="Fukunaka R."/>
            <person name="Hamada M."/>
            <person name="Harada C."/>
            <person name="Hayashi A."/>
            <person name="Hijishita S."/>
            <person name="Honda M."/>
            <person name="Hosokawa S."/>
            <person name="Ichikawa Y."/>
            <person name="Idonuma A."/>
            <person name="Iijima M."/>
            <person name="Ikeda M."/>
            <person name="Ikeno M."/>
            <person name="Ito K."/>
            <person name="Ito S."/>
            <person name="Ito T."/>
            <person name="Ito Y."/>
            <person name="Ito Y."/>
            <person name="Iwabuchi A."/>
            <person name="Kamiya K."/>
            <person name="Karasawa W."/>
            <person name="Kurita K."/>
            <person name="Katagiri S."/>
            <person name="Kikuta A."/>
            <person name="Kobayashi H."/>
            <person name="Kobayashi N."/>
            <person name="Machita K."/>
            <person name="Maehara T."/>
            <person name="Masukawa M."/>
            <person name="Mizubayashi T."/>
            <person name="Mukai Y."/>
            <person name="Nagasaki H."/>
            <person name="Nagata Y."/>
            <person name="Naito S."/>
            <person name="Nakashima M."/>
            <person name="Nakama Y."/>
            <person name="Nakamichi Y."/>
            <person name="Nakamura M."/>
            <person name="Meguro A."/>
            <person name="Negishi M."/>
            <person name="Ohta I."/>
            <person name="Ohta T."/>
            <person name="Okamoto M."/>
            <person name="Ono N."/>
            <person name="Saji S."/>
            <person name="Sakaguchi M."/>
            <person name="Sakai K."/>
            <person name="Shibata M."/>
            <person name="Shimokawa T."/>
            <person name="Song J."/>
            <person name="Takazaki Y."/>
            <person name="Terasawa K."/>
            <person name="Tsugane M."/>
            <person name="Tsuji K."/>
            <person name="Ueda S."/>
            <person name="Waki K."/>
            <person name="Yamagata H."/>
            <person name="Yamamoto M."/>
            <person name="Yamamoto S."/>
            <person name="Yamane H."/>
            <person name="Yoshiki S."/>
            <person name="Yoshihara R."/>
            <person name="Yukawa K."/>
            <person name="Zhong H."/>
            <person name="Yano M."/>
            <person name="Yuan Q."/>
            <person name="Ouyang S."/>
            <person name="Liu J."/>
            <person name="Jones K.M."/>
            <person name="Gansberger K."/>
            <person name="Moffat K."/>
            <person name="Hill J."/>
            <person name="Bera J."/>
            <person name="Fadrosh D."/>
            <person name="Jin S."/>
            <person name="Johri S."/>
            <person name="Kim M."/>
            <person name="Overton L."/>
            <person name="Reardon M."/>
            <person name="Tsitrin T."/>
            <person name="Vuong H."/>
            <person name="Weaver B."/>
            <person name="Ciecko A."/>
            <person name="Tallon L."/>
            <person name="Jackson J."/>
            <person name="Pai G."/>
            <person name="Aken S.V."/>
            <person name="Utterback T."/>
            <person name="Reidmuller S."/>
            <person name="Feldblyum T."/>
            <person name="Hsiao J."/>
            <person name="Zismann V."/>
            <person name="Iobst S."/>
            <person name="de Vazeille A.R."/>
            <person name="Buell C.R."/>
            <person name="Ying K."/>
            <person name="Li Y."/>
            <person name="Lu T."/>
            <person name="Huang Y."/>
            <person name="Zhao Q."/>
            <person name="Feng Q."/>
            <person name="Zhang L."/>
            <person name="Zhu J."/>
            <person name="Weng Q."/>
            <person name="Mu J."/>
            <person name="Lu Y."/>
            <person name="Fan D."/>
            <person name="Liu Y."/>
            <person name="Guan J."/>
            <person name="Zhang Y."/>
            <person name="Yu S."/>
            <person name="Liu X."/>
            <person name="Zhang Y."/>
            <person name="Hong G."/>
            <person name="Han B."/>
            <person name="Choisne N."/>
            <person name="Demange N."/>
            <person name="Orjeda G."/>
            <person name="Samain S."/>
            <person name="Cattolico L."/>
            <person name="Pelletier E."/>
            <person name="Couloux A."/>
            <person name="Segurens B."/>
            <person name="Wincker P."/>
            <person name="D'Hont A."/>
            <person name="Scarpelli C."/>
            <person name="Weissenbach J."/>
            <person name="Salanoubat M."/>
            <person name="Quetier F."/>
            <person name="Yu Y."/>
            <person name="Kim H.R."/>
            <person name="Rambo T."/>
            <person name="Currie J."/>
            <person name="Collura K."/>
            <person name="Luo M."/>
            <person name="Yang T."/>
            <person name="Ammiraju J.S.S."/>
            <person name="Engler F."/>
            <person name="Soderlund C."/>
            <person name="Wing R.A."/>
            <person name="Palmer L.E."/>
            <person name="de la Bastide M."/>
            <person name="Spiegel L."/>
            <person name="Nascimento L."/>
            <person name="Zutavern T."/>
            <person name="O'Shaughnessy A."/>
            <person name="Dike S."/>
            <person name="Dedhia N."/>
            <person name="Preston R."/>
            <person name="Balija V."/>
            <person name="McCombie W.R."/>
            <person name="Chow T."/>
            <person name="Chen H."/>
            <person name="Chung M."/>
            <person name="Chen C."/>
            <person name="Shaw J."/>
            <person name="Wu H."/>
            <person name="Hsiao K."/>
            <person name="Chao Y."/>
            <person name="Chu M."/>
            <person name="Cheng C."/>
            <person name="Hour A."/>
            <person name="Lee P."/>
            <person name="Lin S."/>
            <person name="Lin Y."/>
            <person name="Liou J."/>
            <person name="Liu S."/>
            <person name="Hsing Y."/>
            <person name="Raghuvanshi S."/>
            <person name="Mohanty A."/>
            <person name="Bharti A.K."/>
            <person name="Gaur A."/>
            <person name="Gupta V."/>
            <person name="Kumar D."/>
            <person name="Ravi V."/>
            <person name="Vij S."/>
            <person name="Kapur A."/>
            <person name="Khurana P."/>
            <person name="Khurana P."/>
            <person name="Khurana J.P."/>
            <person name="Tyagi A.K."/>
            <person name="Gaikwad K."/>
            <person name="Singh A."/>
            <person name="Dalal V."/>
            <person name="Srivastava S."/>
            <person name="Dixit A."/>
            <person name="Pal A.K."/>
            <person name="Ghazi I.A."/>
            <person name="Yadav M."/>
            <person name="Pandit A."/>
            <person name="Bhargava A."/>
            <person name="Sureshbabu K."/>
            <person name="Batra K."/>
            <person name="Sharma T.R."/>
            <person name="Mohapatra T."/>
            <person name="Singh N.K."/>
            <person name="Messing J."/>
            <person name="Nelson A.B."/>
            <person name="Fuks G."/>
            <person name="Kavchok S."/>
            <person name="Keizer G."/>
            <person name="Linton E."/>
            <person name="Llaca V."/>
            <person name="Song R."/>
            <person name="Tanyolac B."/>
            <person name="Young S."/>
            <person name="Ho-Il K."/>
            <person name="Hahn J.H."/>
            <person name="Sangsakoo G."/>
            <person name="Vanavichit A."/>
            <person name="de Mattos Luiz.A.T."/>
            <person name="Zimmer P.D."/>
            <person name="Malone G."/>
            <person name="Dellagostin O."/>
            <person name="de Oliveira A.C."/>
            <person name="Bevan M."/>
            <person name="Bancroft I."/>
            <person name="Minx P."/>
            <person name="Cordum H."/>
            <person name="Wilson R."/>
            <person name="Cheng Z."/>
            <person name="Jin W."/>
            <person name="Jiang J."/>
            <person name="Leong S.A."/>
            <person name="Iwama H."/>
            <person name="Gojobori T."/>
            <person name="Itoh T."/>
            <person name="Niimura Y."/>
            <person name="Fujii Y."/>
            <person name="Habara T."/>
            <person name="Sakai H."/>
            <person name="Sato Y."/>
            <person name="Wilson G."/>
            <person name="Kumar K."/>
            <person name="McCouch S."/>
            <person name="Juretic N."/>
            <person name="Hoen D."/>
            <person name="Wright S."/>
            <person name="Bruskiewich R."/>
            <person name="Bureau T."/>
            <person name="Miyao A."/>
            <person name="Hirochika H."/>
            <person name="Nishikawa T."/>
            <person name="Kadowaki K."/>
            <person name="Sugiura M."/>
            <person name="Burr B."/>
            <person name="Sasaki T."/>
        </authorList>
    </citation>
    <scope>NUCLEOTIDE SEQUENCE [LARGE SCALE GENOMIC DNA]</scope>
    <source>
        <strain evidence="2">cv. Nipponbare</strain>
    </source>
</reference>
<sequence>MKADCADTLIMLLLVQKPRNCVLIGLPVSRSFLRVKNQPSSAGRPDNELFDRSRKESLSLQAPTGYSFSWLECRSSIPKFDSMPISSGMDVNK</sequence>
<proteinExistence type="predicted"/>
<dbReference type="AlphaFoldDB" id="A0A0P0VRI6"/>